<feature type="non-terminal residue" evidence="1">
    <location>
        <position position="101"/>
    </location>
</feature>
<dbReference type="AlphaFoldDB" id="A0AAD9C809"/>
<name>A0AAD9C809_DISEL</name>
<dbReference type="Proteomes" id="UP001228049">
    <property type="component" value="Unassembled WGS sequence"/>
</dbReference>
<keyword evidence="2" id="KW-1185">Reference proteome</keyword>
<evidence type="ECO:0000313" key="1">
    <source>
        <dbReference type="EMBL" id="KAK1895996.1"/>
    </source>
</evidence>
<evidence type="ECO:0000313" key="2">
    <source>
        <dbReference type="Proteomes" id="UP001228049"/>
    </source>
</evidence>
<reference evidence="1" key="1">
    <citation type="submission" date="2023-04" db="EMBL/GenBank/DDBJ databases">
        <title>Chromosome-level genome of Chaenocephalus aceratus.</title>
        <authorList>
            <person name="Park H."/>
        </authorList>
    </citation>
    <scope>NUCLEOTIDE SEQUENCE</scope>
    <source>
        <strain evidence="1">DE</strain>
        <tissue evidence="1">Muscle</tissue>
    </source>
</reference>
<gene>
    <name evidence="1" type="ORF">KUDE01_021444</name>
</gene>
<protein>
    <submittedName>
        <fullName evidence="1">Zinc finger protein 862</fullName>
    </submittedName>
</protein>
<feature type="non-terminal residue" evidence="1">
    <location>
        <position position="1"/>
    </location>
</feature>
<dbReference type="EMBL" id="JASDAP010000010">
    <property type="protein sequence ID" value="KAK1895996.1"/>
    <property type="molecule type" value="Genomic_DNA"/>
</dbReference>
<accession>A0AAD9C809</accession>
<organism evidence="1 2">
    <name type="scientific">Dissostichus eleginoides</name>
    <name type="common">Patagonian toothfish</name>
    <name type="synonym">Dissostichus amissus</name>
    <dbReference type="NCBI Taxonomy" id="100907"/>
    <lineage>
        <taxon>Eukaryota</taxon>
        <taxon>Metazoa</taxon>
        <taxon>Chordata</taxon>
        <taxon>Craniata</taxon>
        <taxon>Vertebrata</taxon>
        <taxon>Euteleostomi</taxon>
        <taxon>Actinopterygii</taxon>
        <taxon>Neopterygii</taxon>
        <taxon>Teleostei</taxon>
        <taxon>Neoteleostei</taxon>
        <taxon>Acanthomorphata</taxon>
        <taxon>Eupercaria</taxon>
        <taxon>Perciformes</taxon>
        <taxon>Notothenioidei</taxon>
        <taxon>Nototheniidae</taxon>
        <taxon>Dissostichus</taxon>
    </lineage>
</organism>
<proteinExistence type="predicted"/>
<sequence length="101" mass="11391">SARGAFLHVMTPTRNRLRARSLNALLFVDLNGPPINKFDPFPFIQSWINKGHRTSTSWVPGPRPQSAENRPLIPPLFYLRNVQEEQEVLALQSPVTGEDGD</sequence>
<comment type="caution">
    <text evidence="1">The sequence shown here is derived from an EMBL/GenBank/DDBJ whole genome shotgun (WGS) entry which is preliminary data.</text>
</comment>